<gene>
    <name evidence="1" type="ORF">QO033_02620</name>
</gene>
<comment type="caution">
    <text evidence="1">The sequence shown here is derived from an EMBL/GenBank/DDBJ whole genome shotgun (WGS) entry which is preliminary data.</text>
</comment>
<protein>
    <submittedName>
        <fullName evidence="1">Uncharacterized protein</fullName>
    </submittedName>
</protein>
<dbReference type="Proteomes" id="UP001243757">
    <property type="component" value="Unassembled WGS sequence"/>
</dbReference>
<name>A0ABT7EW29_9RHOB</name>
<keyword evidence="2" id="KW-1185">Reference proteome</keyword>
<sequence>MDFATMGQTLAKNDGIEMHLVGPDGVTELYAVKGENGDWSVTSDPDAEGALPCVFTVVGQDSRAYRRRKHELVDALRARQKVLKSAQIETEAMKMVAAGVTGWSSIPWEGELLEFSDDNLLKFLDLYRPAFDQTNEFIGDRTNFLRVA</sequence>
<proteinExistence type="predicted"/>
<evidence type="ECO:0000313" key="1">
    <source>
        <dbReference type="EMBL" id="MDK3016551.1"/>
    </source>
</evidence>
<evidence type="ECO:0000313" key="2">
    <source>
        <dbReference type="Proteomes" id="UP001243757"/>
    </source>
</evidence>
<dbReference type="EMBL" id="JASNJD010000001">
    <property type="protein sequence ID" value="MDK3016551.1"/>
    <property type="molecule type" value="Genomic_DNA"/>
</dbReference>
<accession>A0ABT7EW29</accession>
<organism evidence="1 2">
    <name type="scientific">Pseudodonghicola flavimaris</name>
    <dbReference type="NCBI Taxonomy" id="3050036"/>
    <lineage>
        <taxon>Bacteria</taxon>
        <taxon>Pseudomonadati</taxon>
        <taxon>Pseudomonadota</taxon>
        <taxon>Alphaproteobacteria</taxon>
        <taxon>Rhodobacterales</taxon>
        <taxon>Paracoccaceae</taxon>
        <taxon>Pseudodonghicola</taxon>
    </lineage>
</organism>
<dbReference type="RefSeq" id="WP_284479361.1">
    <property type="nucleotide sequence ID" value="NZ_JASNJD010000001.1"/>
</dbReference>
<reference evidence="1 2" key="1">
    <citation type="submission" date="2023-05" db="EMBL/GenBank/DDBJ databases">
        <title>Pseudodonghicola sp. nov.</title>
        <authorList>
            <person name="Huang J."/>
        </authorList>
    </citation>
    <scope>NUCLEOTIDE SEQUENCE [LARGE SCALE GENOMIC DNA]</scope>
    <source>
        <strain evidence="1 2">IC7</strain>
    </source>
</reference>